<dbReference type="Gene3D" id="2.60.300.12">
    <property type="entry name" value="HesB-like domain"/>
    <property type="match status" value="1"/>
</dbReference>
<evidence type="ECO:0000313" key="2">
    <source>
        <dbReference type="EMBL" id="QIZ73842.1"/>
    </source>
</evidence>
<proteinExistence type="predicted"/>
<evidence type="ECO:0000313" key="3">
    <source>
        <dbReference type="Proteomes" id="UP000500857"/>
    </source>
</evidence>
<dbReference type="NCBIfam" id="TIGR00049">
    <property type="entry name" value="iron-sulfur cluster assembly accessory protein"/>
    <property type="match status" value="1"/>
</dbReference>
<dbReference type="EMBL" id="CP051167">
    <property type="protein sequence ID" value="QIZ73842.1"/>
    <property type="molecule type" value="Genomic_DNA"/>
</dbReference>
<dbReference type="InterPro" id="IPR000361">
    <property type="entry name" value="ATAP_core_dom"/>
</dbReference>
<dbReference type="AlphaFoldDB" id="A0A6H1U4P5"/>
<dbReference type="Pfam" id="PF01521">
    <property type="entry name" value="Fe-S_biosyn"/>
    <property type="match status" value="1"/>
</dbReference>
<dbReference type="Proteomes" id="UP000500857">
    <property type="component" value="Chromosome"/>
</dbReference>
<dbReference type="GO" id="GO:0051539">
    <property type="term" value="F:4 iron, 4 sulfur cluster binding"/>
    <property type="evidence" value="ECO:0007669"/>
    <property type="project" value="TreeGrafter"/>
</dbReference>
<dbReference type="PANTHER" id="PTHR43011">
    <property type="entry name" value="IRON-SULFUR CLUSTER ASSEMBLY 2 HOMOLOG, MITOCHONDRIAL"/>
    <property type="match status" value="1"/>
</dbReference>
<dbReference type="SUPFAM" id="SSF89360">
    <property type="entry name" value="HesB-like domain"/>
    <property type="match status" value="1"/>
</dbReference>
<dbReference type="PANTHER" id="PTHR43011:SF1">
    <property type="entry name" value="IRON-SULFUR CLUSTER ASSEMBLY 2 HOMOLOG, MITOCHONDRIAL"/>
    <property type="match status" value="1"/>
</dbReference>
<sequence>MIHLSKTALKEVSRLKAKQNNPDAVFRVGIGAGSCASFGYTLQFDSSVGAEDTVFESNGLRVVVDRASLNYLDGLTIDYSEDLMGGAFRFHNPNATATCGCSNAFEVERDRANSV</sequence>
<dbReference type="InterPro" id="IPR035903">
    <property type="entry name" value="HesB-like_dom_sf"/>
</dbReference>
<dbReference type="InterPro" id="IPR016092">
    <property type="entry name" value="ATAP"/>
</dbReference>
<dbReference type="KEGG" id="oxy:HCG48_19955"/>
<evidence type="ECO:0000259" key="1">
    <source>
        <dbReference type="Pfam" id="PF01521"/>
    </source>
</evidence>
<gene>
    <name evidence="2" type="ORF">HCG48_19955</name>
</gene>
<dbReference type="GO" id="GO:0051537">
    <property type="term" value="F:2 iron, 2 sulfur cluster binding"/>
    <property type="evidence" value="ECO:0007669"/>
    <property type="project" value="TreeGrafter"/>
</dbReference>
<protein>
    <submittedName>
        <fullName evidence="2">Iron-sulfur cluster assembly accessory protein</fullName>
    </submittedName>
</protein>
<dbReference type="GO" id="GO:0016226">
    <property type="term" value="P:iron-sulfur cluster assembly"/>
    <property type="evidence" value="ECO:0007669"/>
    <property type="project" value="InterPro"/>
</dbReference>
<feature type="domain" description="Core" evidence="1">
    <location>
        <begin position="2"/>
        <end position="103"/>
    </location>
</feature>
<accession>A0A6H1U4P5</accession>
<name>A0A6H1U4P5_9CYAN</name>
<organism evidence="2 3">
    <name type="scientific">Oxynema aestuarii AP17</name>
    <dbReference type="NCBI Taxonomy" id="2064643"/>
    <lineage>
        <taxon>Bacteria</taxon>
        <taxon>Bacillati</taxon>
        <taxon>Cyanobacteriota</taxon>
        <taxon>Cyanophyceae</taxon>
        <taxon>Oscillatoriophycideae</taxon>
        <taxon>Oscillatoriales</taxon>
        <taxon>Oscillatoriaceae</taxon>
        <taxon>Oxynema</taxon>
        <taxon>Oxynema aestuarii</taxon>
    </lineage>
</organism>
<keyword evidence="3" id="KW-1185">Reference proteome</keyword>
<reference evidence="2 3" key="1">
    <citation type="submission" date="2020-04" db="EMBL/GenBank/DDBJ databases">
        <authorList>
            <person name="Basu S."/>
            <person name="Maruthanayagam V."/>
            <person name="Chakraborty S."/>
            <person name="Pramanik A."/>
            <person name="Mukherjee J."/>
            <person name="Brink B."/>
        </authorList>
    </citation>
    <scope>NUCLEOTIDE SEQUENCE [LARGE SCALE GENOMIC DNA]</scope>
    <source>
        <strain evidence="2 3">AP17</strain>
    </source>
</reference>
<dbReference type="GO" id="GO:0005506">
    <property type="term" value="F:iron ion binding"/>
    <property type="evidence" value="ECO:0007669"/>
    <property type="project" value="TreeGrafter"/>
</dbReference>